<dbReference type="SMART" id="SM00220">
    <property type="entry name" value="S_TKc"/>
    <property type="match status" value="1"/>
</dbReference>
<evidence type="ECO:0000256" key="4">
    <source>
        <dbReference type="ARBA" id="ARBA00022777"/>
    </source>
</evidence>
<dbReference type="AlphaFoldDB" id="D8QUG0"/>
<feature type="domain" description="Protein kinase" evidence="7">
    <location>
        <begin position="94"/>
        <end position="417"/>
    </location>
</feature>
<evidence type="ECO:0000256" key="1">
    <source>
        <dbReference type="ARBA" id="ARBA00022527"/>
    </source>
</evidence>
<keyword evidence="9" id="KW-1185">Reference proteome</keyword>
<dbReference type="PANTHER" id="PTHR24350">
    <property type="entry name" value="SERINE/THREONINE-PROTEIN KINASE IAL-RELATED"/>
    <property type="match status" value="1"/>
</dbReference>
<dbReference type="GO" id="GO:0044773">
    <property type="term" value="P:mitotic DNA damage checkpoint signaling"/>
    <property type="evidence" value="ECO:0000318"/>
    <property type="project" value="GO_Central"/>
</dbReference>
<evidence type="ECO:0000256" key="2">
    <source>
        <dbReference type="ARBA" id="ARBA00022679"/>
    </source>
</evidence>
<keyword evidence="1" id="KW-0723">Serine/threonine-protein kinase</keyword>
<evidence type="ECO:0000259" key="7">
    <source>
        <dbReference type="PROSITE" id="PS50011"/>
    </source>
</evidence>
<dbReference type="InterPro" id="IPR000719">
    <property type="entry name" value="Prot_kinase_dom"/>
</dbReference>
<keyword evidence="5 6" id="KW-0067">ATP-binding</keyword>
<dbReference type="EMBL" id="GL377567">
    <property type="protein sequence ID" value="EFJ35864.1"/>
    <property type="molecule type" value="Genomic_DNA"/>
</dbReference>
<protein>
    <recommendedName>
        <fullName evidence="7">Protein kinase domain-containing protein</fullName>
    </recommendedName>
</protein>
<keyword evidence="4" id="KW-0418">Kinase</keyword>
<reference evidence="8 9" key="1">
    <citation type="journal article" date="2011" name="Science">
        <title>The Selaginella genome identifies genetic changes associated with the evolution of vascular plants.</title>
        <authorList>
            <person name="Banks J.A."/>
            <person name="Nishiyama T."/>
            <person name="Hasebe M."/>
            <person name="Bowman J.L."/>
            <person name="Gribskov M."/>
            <person name="dePamphilis C."/>
            <person name="Albert V.A."/>
            <person name="Aono N."/>
            <person name="Aoyama T."/>
            <person name="Ambrose B.A."/>
            <person name="Ashton N.W."/>
            <person name="Axtell M.J."/>
            <person name="Barker E."/>
            <person name="Barker M.S."/>
            <person name="Bennetzen J.L."/>
            <person name="Bonawitz N.D."/>
            <person name="Chapple C."/>
            <person name="Cheng C."/>
            <person name="Correa L.G."/>
            <person name="Dacre M."/>
            <person name="DeBarry J."/>
            <person name="Dreyer I."/>
            <person name="Elias M."/>
            <person name="Engstrom E.M."/>
            <person name="Estelle M."/>
            <person name="Feng L."/>
            <person name="Finet C."/>
            <person name="Floyd S.K."/>
            <person name="Frommer W.B."/>
            <person name="Fujita T."/>
            <person name="Gramzow L."/>
            <person name="Gutensohn M."/>
            <person name="Harholt J."/>
            <person name="Hattori M."/>
            <person name="Heyl A."/>
            <person name="Hirai T."/>
            <person name="Hiwatashi Y."/>
            <person name="Ishikawa M."/>
            <person name="Iwata M."/>
            <person name="Karol K.G."/>
            <person name="Koehler B."/>
            <person name="Kolukisaoglu U."/>
            <person name="Kubo M."/>
            <person name="Kurata T."/>
            <person name="Lalonde S."/>
            <person name="Li K."/>
            <person name="Li Y."/>
            <person name="Litt A."/>
            <person name="Lyons E."/>
            <person name="Manning G."/>
            <person name="Maruyama T."/>
            <person name="Michael T.P."/>
            <person name="Mikami K."/>
            <person name="Miyazaki S."/>
            <person name="Morinaga S."/>
            <person name="Murata T."/>
            <person name="Mueller-Roeber B."/>
            <person name="Nelson D.R."/>
            <person name="Obara M."/>
            <person name="Oguri Y."/>
            <person name="Olmstead R.G."/>
            <person name="Onodera N."/>
            <person name="Petersen B.L."/>
            <person name="Pils B."/>
            <person name="Prigge M."/>
            <person name="Rensing S.A."/>
            <person name="Riano-Pachon D.M."/>
            <person name="Roberts A.W."/>
            <person name="Sato Y."/>
            <person name="Scheller H.V."/>
            <person name="Schulz B."/>
            <person name="Schulz C."/>
            <person name="Shakirov E.V."/>
            <person name="Shibagaki N."/>
            <person name="Shinohara N."/>
            <person name="Shippen D.E."/>
            <person name="Soerensen I."/>
            <person name="Sotooka R."/>
            <person name="Sugimoto N."/>
            <person name="Sugita M."/>
            <person name="Sumikawa N."/>
            <person name="Tanurdzic M."/>
            <person name="Theissen G."/>
            <person name="Ulvskov P."/>
            <person name="Wakazuki S."/>
            <person name="Weng J.K."/>
            <person name="Willats W.W."/>
            <person name="Wipf D."/>
            <person name="Wolf P.G."/>
            <person name="Yang L."/>
            <person name="Zimmer A.D."/>
            <person name="Zhu Q."/>
            <person name="Mitros T."/>
            <person name="Hellsten U."/>
            <person name="Loque D."/>
            <person name="Otillar R."/>
            <person name="Salamov A."/>
            <person name="Schmutz J."/>
            <person name="Shapiro H."/>
            <person name="Lindquist E."/>
            <person name="Lucas S."/>
            <person name="Rokhsar D."/>
            <person name="Grigoriev I.V."/>
        </authorList>
    </citation>
    <scope>NUCLEOTIDE SEQUENCE [LARGE SCALE GENOMIC DNA]</scope>
</reference>
<dbReference type="GO" id="GO:0004674">
    <property type="term" value="F:protein serine/threonine kinase activity"/>
    <property type="evidence" value="ECO:0000318"/>
    <property type="project" value="GO_Central"/>
</dbReference>
<gene>
    <name evidence="8" type="ORF">SELMODRAFT_404156</name>
</gene>
<dbReference type="Proteomes" id="UP000001514">
    <property type="component" value="Unassembled WGS sequence"/>
</dbReference>
<dbReference type="Gramene" id="EFJ35864">
    <property type="protein sequence ID" value="EFJ35864"/>
    <property type="gene ID" value="SELMODRAFT_404156"/>
</dbReference>
<dbReference type="InterPro" id="IPR011009">
    <property type="entry name" value="Kinase-like_dom_sf"/>
</dbReference>
<dbReference type="GO" id="GO:0005737">
    <property type="term" value="C:cytoplasm"/>
    <property type="evidence" value="ECO:0000318"/>
    <property type="project" value="GO_Central"/>
</dbReference>
<evidence type="ECO:0000256" key="3">
    <source>
        <dbReference type="ARBA" id="ARBA00022741"/>
    </source>
</evidence>
<feature type="binding site" evidence="6">
    <location>
        <position position="308"/>
    </location>
    <ligand>
        <name>ATP</name>
        <dbReference type="ChEBI" id="CHEBI:30616"/>
    </ligand>
</feature>
<dbReference type="SUPFAM" id="SSF56112">
    <property type="entry name" value="Protein kinase-like (PK-like)"/>
    <property type="match status" value="1"/>
</dbReference>
<evidence type="ECO:0000313" key="9">
    <source>
        <dbReference type="Proteomes" id="UP000001514"/>
    </source>
</evidence>
<dbReference type="InParanoid" id="D8QUG0"/>
<dbReference type="eggNOG" id="KOG0032">
    <property type="taxonomic scope" value="Eukaryota"/>
</dbReference>
<keyword evidence="2" id="KW-0808">Transferase</keyword>
<keyword evidence="3 6" id="KW-0547">Nucleotide-binding</keyword>
<evidence type="ECO:0000256" key="5">
    <source>
        <dbReference type="ARBA" id="ARBA00022840"/>
    </source>
</evidence>
<organism evidence="9">
    <name type="scientific">Selaginella moellendorffii</name>
    <name type="common">Spikemoss</name>
    <dbReference type="NCBI Taxonomy" id="88036"/>
    <lineage>
        <taxon>Eukaryota</taxon>
        <taxon>Viridiplantae</taxon>
        <taxon>Streptophyta</taxon>
        <taxon>Embryophyta</taxon>
        <taxon>Tracheophyta</taxon>
        <taxon>Lycopodiopsida</taxon>
        <taxon>Selaginellales</taxon>
        <taxon>Selaginellaceae</taxon>
        <taxon>Selaginella</taxon>
    </lineage>
</organism>
<dbReference type="InterPro" id="IPR030616">
    <property type="entry name" value="Aur-like"/>
</dbReference>
<dbReference type="KEGG" id="smo:SELMODRAFT_404156"/>
<dbReference type="HOGENOM" id="CLU_695211_0_0_1"/>
<evidence type="ECO:0000256" key="6">
    <source>
        <dbReference type="PIRSR" id="PIRSR630616-2"/>
    </source>
</evidence>
<dbReference type="PROSITE" id="PS50011">
    <property type="entry name" value="PROTEIN_KINASE_DOM"/>
    <property type="match status" value="1"/>
</dbReference>
<sequence length="453" mass="50604">MQINNLQSTCDRKLEELVLLVKDLSVSQASFQAFTPQSNMCKVYLATDYFRYEITNGHPEKYEFSRDVVPIWPKSHNILQVRAPRTSHEAWERLRLPELQAYPVYEQSYKDYKRLAINWKLEELVLLLKELRVSHTKASFQTFTPRSNACKVDELLGRTLMCLPGRSGNLQKLVWQLNTTHNPKNKLGASTPKKVTGSLRERRSSAMVRQDVEFEDDDCAELLKIYTRGQRLGCGSQGQVFVLKGATSYAGKMFRAGRDAGRELRLMSKLRGCAGVVSLAGFVKERSGGACYGTMLGAAAVHEVVIGDFGVATDDPKEMSQCCGTGKYMAPEVTSCKGDARSQSFYTAAIDVWALGVIAYELLRGYKQSREIELLRAGEFPDGCPLSDEAEDLICGMLAVEPSERLTLDGVLEHPWIVENCSSKTIQKRRRCGVKRSAPGFSSDLVVKKVRAA</sequence>
<evidence type="ECO:0000313" key="8">
    <source>
        <dbReference type="EMBL" id="EFJ35864.1"/>
    </source>
</evidence>
<name>D8QUG0_SELML</name>
<proteinExistence type="predicted"/>
<accession>D8QUG0</accession>
<dbReference type="GO" id="GO:0005634">
    <property type="term" value="C:nucleus"/>
    <property type="evidence" value="ECO:0000318"/>
    <property type="project" value="GO_Central"/>
</dbReference>
<dbReference type="Pfam" id="PF00069">
    <property type="entry name" value="Pkinase"/>
    <property type="match status" value="1"/>
</dbReference>
<dbReference type="Gene3D" id="1.10.510.10">
    <property type="entry name" value="Transferase(Phosphotransferase) domain 1"/>
    <property type="match status" value="1"/>
</dbReference>
<dbReference type="GO" id="GO:0005524">
    <property type="term" value="F:ATP binding"/>
    <property type="evidence" value="ECO:0007669"/>
    <property type="project" value="UniProtKB-KW"/>
</dbReference>